<keyword evidence="2" id="KW-1185">Reference proteome</keyword>
<accession>A0A4Y7QGX1</accession>
<sequence length="117" mass="13355">MCCTVLVGRSCAKILRMQPCLHRACSFVFQISFSFVSQAIRFPVIVHAERRFGGLSGFNDLVLEYRSHRLVNSKVWALVHANGILYSSNFNVSCYLSVLHSRRFCCTFPFACRIPFP</sequence>
<dbReference type="EMBL" id="ML170161">
    <property type="protein sequence ID" value="TDL26352.1"/>
    <property type="molecule type" value="Genomic_DNA"/>
</dbReference>
<dbReference type="AlphaFoldDB" id="A0A4Y7QGX1"/>
<dbReference type="VEuPathDB" id="FungiDB:BD410DRAFT_517831"/>
<evidence type="ECO:0000313" key="1">
    <source>
        <dbReference type="EMBL" id="TDL26352.1"/>
    </source>
</evidence>
<name>A0A4Y7QGX1_9AGAM</name>
<evidence type="ECO:0000313" key="2">
    <source>
        <dbReference type="Proteomes" id="UP000294933"/>
    </source>
</evidence>
<dbReference type="Proteomes" id="UP000294933">
    <property type="component" value="Unassembled WGS sequence"/>
</dbReference>
<proteinExistence type="predicted"/>
<gene>
    <name evidence="1" type="ORF">BD410DRAFT_517831</name>
</gene>
<reference evidence="1 2" key="1">
    <citation type="submission" date="2018-06" db="EMBL/GenBank/DDBJ databases">
        <title>A transcriptomic atlas of mushroom development highlights an independent origin of complex multicellularity.</title>
        <authorList>
            <consortium name="DOE Joint Genome Institute"/>
            <person name="Krizsan K."/>
            <person name="Almasi E."/>
            <person name="Merenyi Z."/>
            <person name="Sahu N."/>
            <person name="Viragh M."/>
            <person name="Koszo T."/>
            <person name="Mondo S."/>
            <person name="Kiss B."/>
            <person name="Balint B."/>
            <person name="Kues U."/>
            <person name="Barry K."/>
            <person name="Hegedus J.C."/>
            <person name="Henrissat B."/>
            <person name="Johnson J."/>
            <person name="Lipzen A."/>
            <person name="Ohm R."/>
            <person name="Nagy I."/>
            <person name="Pangilinan J."/>
            <person name="Yan J."/>
            <person name="Xiong Y."/>
            <person name="Grigoriev I.V."/>
            <person name="Hibbett D.S."/>
            <person name="Nagy L.G."/>
        </authorList>
    </citation>
    <scope>NUCLEOTIDE SEQUENCE [LARGE SCALE GENOMIC DNA]</scope>
    <source>
        <strain evidence="1 2">SZMC22713</strain>
    </source>
</reference>
<protein>
    <submittedName>
        <fullName evidence="1">Uncharacterized protein</fullName>
    </submittedName>
</protein>
<organism evidence="1 2">
    <name type="scientific">Rickenella mellea</name>
    <dbReference type="NCBI Taxonomy" id="50990"/>
    <lineage>
        <taxon>Eukaryota</taxon>
        <taxon>Fungi</taxon>
        <taxon>Dikarya</taxon>
        <taxon>Basidiomycota</taxon>
        <taxon>Agaricomycotina</taxon>
        <taxon>Agaricomycetes</taxon>
        <taxon>Hymenochaetales</taxon>
        <taxon>Rickenellaceae</taxon>
        <taxon>Rickenella</taxon>
    </lineage>
</organism>